<sequence length="159" mass="18402">MKITTTDFMALIADGKFNQTSLDISKDDLLQEDTWSINKAKDQIEADLNLGKLSQVMIHVVDAEFEINFYLETDIINLPFDDYKKVIHFFEDGQETDTKVYLSTRCDYLNASKFHIDHISDDEVTEAQAKNAMAIMRQNYEQSVENFAKKDETEEKEAK</sequence>
<organism evidence="1 2">
    <name type="scientific">Companilactobacillus mishanensis</name>
    <dbReference type="NCBI Taxonomy" id="2486008"/>
    <lineage>
        <taxon>Bacteria</taxon>
        <taxon>Bacillati</taxon>
        <taxon>Bacillota</taxon>
        <taxon>Bacilli</taxon>
        <taxon>Lactobacillales</taxon>
        <taxon>Lactobacillaceae</taxon>
        <taxon>Companilactobacillus</taxon>
    </lineage>
</organism>
<evidence type="ECO:0000313" key="2">
    <source>
        <dbReference type="Proteomes" id="UP000380386"/>
    </source>
</evidence>
<dbReference type="OrthoDB" id="2296476at2"/>
<protein>
    <submittedName>
        <fullName evidence="1">Uncharacterized protein</fullName>
    </submittedName>
</protein>
<dbReference type="AlphaFoldDB" id="A0A5P0ZIX7"/>
<dbReference type="Proteomes" id="UP000380386">
    <property type="component" value="Unassembled WGS sequence"/>
</dbReference>
<dbReference type="EMBL" id="VDFM01000010">
    <property type="protein sequence ID" value="MQS53024.1"/>
    <property type="molecule type" value="Genomic_DNA"/>
</dbReference>
<name>A0A5P0ZIX7_9LACO</name>
<gene>
    <name evidence="1" type="ORF">FHL02_08320</name>
</gene>
<reference evidence="1 2" key="1">
    <citation type="journal article" date="2019" name="Syst. Appl. Microbiol.">
        <title>Polyphasic characterization of two novel Lactobacillus spp. isolated from blown salami packages: Description of Lactobacillus halodurans sp. nov. and Lactobacillus salsicarnum sp. nov.</title>
        <authorList>
            <person name="Schuster J.A."/>
            <person name="Klingl A."/>
            <person name="Vogel R.F."/>
            <person name="Ehrmann M.A."/>
        </authorList>
    </citation>
    <scope>NUCLEOTIDE SEQUENCE [LARGE SCALE GENOMIC DNA]</scope>
    <source>
        <strain evidence="1 2">TMW 1.2118</strain>
    </source>
</reference>
<proteinExistence type="predicted"/>
<accession>A0A5P0ZIX7</accession>
<comment type="caution">
    <text evidence="1">The sequence shown here is derived from an EMBL/GenBank/DDBJ whole genome shotgun (WGS) entry which is preliminary data.</text>
</comment>
<evidence type="ECO:0000313" key="1">
    <source>
        <dbReference type="EMBL" id="MQS53024.1"/>
    </source>
</evidence>
<dbReference type="RefSeq" id="WP_153383558.1">
    <property type="nucleotide sequence ID" value="NZ_VDFM01000010.1"/>
</dbReference>